<dbReference type="PANTHER" id="PTHR33360:SF2">
    <property type="entry name" value="TRANSPOSASE FOR INSERTION SEQUENCE ELEMENT IS200"/>
    <property type="match status" value="1"/>
</dbReference>
<accession>A0ABP8QZ78</accession>
<evidence type="ECO:0000313" key="3">
    <source>
        <dbReference type="Proteomes" id="UP001500503"/>
    </source>
</evidence>
<evidence type="ECO:0000259" key="1">
    <source>
        <dbReference type="SMART" id="SM01321"/>
    </source>
</evidence>
<dbReference type="Proteomes" id="UP001500503">
    <property type="component" value="Unassembled WGS sequence"/>
</dbReference>
<dbReference type="Gene3D" id="3.30.70.1290">
    <property type="entry name" value="Transposase IS200-like"/>
    <property type="match status" value="1"/>
</dbReference>
<organism evidence="2 3">
    <name type="scientific">Actinoallomurus oryzae</name>
    <dbReference type="NCBI Taxonomy" id="502180"/>
    <lineage>
        <taxon>Bacteria</taxon>
        <taxon>Bacillati</taxon>
        <taxon>Actinomycetota</taxon>
        <taxon>Actinomycetes</taxon>
        <taxon>Streptosporangiales</taxon>
        <taxon>Thermomonosporaceae</taxon>
        <taxon>Actinoallomurus</taxon>
    </lineage>
</organism>
<dbReference type="SMART" id="SM01321">
    <property type="entry name" value="Y1_Tnp"/>
    <property type="match status" value="1"/>
</dbReference>
<reference evidence="3" key="1">
    <citation type="journal article" date="2019" name="Int. J. Syst. Evol. Microbiol.">
        <title>The Global Catalogue of Microorganisms (GCM) 10K type strain sequencing project: providing services to taxonomists for standard genome sequencing and annotation.</title>
        <authorList>
            <consortium name="The Broad Institute Genomics Platform"/>
            <consortium name="The Broad Institute Genome Sequencing Center for Infectious Disease"/>
            <person name="Wu L."/>
            <person name="Ma J."/>
        </authorList>
    </citation>
    <scope>NUCLEOTIDE SEQUENCE [LARGE SCALE GENOMIC DNA]</scope>
    <source>
        <strain evidence="3">JCM 17933</strain>
    </source>
</reference>
<feature type="domain" description="Transposase IS200-like" evidence="1">
    <location>
        <begin position="12"/>
        <end position="129"/>
    </location>
</feature>
<evidence type="ECO:0000313" key="2">
    <source>
        <dbReference type="EMBL" id="GAA4513692.1"/>
    </source>
</evidence>
<dbReference type="SUPFAM" id="SSF143422">
    <property type="entry name" value="Transposase IS200-like"/>
    <property type="match status" value="1"/>
</dbReference>
<sequence>MTRQVRNSPGAAYELEYHVVWCSKYRRPVLAGRVKVRLEELIRAKADEHGWEIMALEVMPDHVRLSVKACPKSSPSYVANQFKAFTSHHLRAEFSHLRTRLPTLWSRSYFVATVGAVSAETVQWYIETQYERMHKGSGRA</sequence>
<dbReference type="Pfam" id="PF01797">
    <property type="entry name" value="Y1_Tnp"/>
    <property type="match status" value="1"/>
</dbReference>
<dbReference type="EMBL" id="BAABHF010000048">
    <property type="protein sequence ID" value="GAA4513692.1"/>
    <property type="molecule type" value="Genomic_DNA"/>
</dbReference>
<dbReference type="InterPro" id="IPR002686">
    <property type="entry name" value="Transposase_17"/>
</dbReference>
<dbReference type="InterPro" id="IPR036515">
    <property type="entry name" value="Transposase_17_sf"/>
</dbReference>
<dbReference type="PANTHER" id="PTHR33360">
    <property type="entry name" value="TRANSPOSASE FOR INSERTION SEQUENCE ELEMENT IS200"/>
    <property type="match status" value="1"/>
</dbReference>
<proteinExistence type="predicted"/>
<name>A0ABP8QZ78_9ACTN</name>
<comment type="caution">
    <text evidence="2">The sequence shown here is derived from an EMBL/GenBank/DDBJ whole genome shotgun (WGS) entry which is preliminary data.</text>
</comment>
<gene>
    <name evidence="2" type="primary">tnpA_2</name>
    <name evidence="2" type="ORF">GCM10023191_081150</name>
</gene>
<protein>
    <submittedName>
        <fullName evidence="2">IS200/IS605-like element ISH22 family transposase</fullName>
    </submittedName>
</protein>
<keyword evidence="3" id="KW-1185">Reference proteome</keyword>
<dbReference type="NCBIfam" id="NF033573">
    <property type="entry name" value="transpos_IS200"/>
    <property type="match status" value="1"/>
</dbReference>